<dbReference type="PANTHER" id="PTHR35369:SF2">
    <property type="entry name" value="BLR3025 PROTEIN"/>
    <property type="match status" value="1"/>
</dbReference>
<dbReference type="InterPro" id="IPR043128">
    <property type="entry name" value="Rev_trsase/Diguanyl_cyclase"/>
</dbReference>
<dbReference type="Gene3D" id="3.30.70.270">
    <property type="match status" value="1"/>
</dbReference>
<dbReference type="Gene3D" id="3.40.1170.60">
    <property type="match status" value="1"/>
</dbReference>
<comment type="caution">
    <text evidence="4">The sequence shown here is derived from an EMBL/GenBank/DDBJ whole genome shotgun (WGS) entry which is preliminary data.</text>
</comment>
<dbReference type="PANTHER" id="PTHR35369">
    <property type="entry name" value="BLR3025 PROTEIN-RELATED"/>
    <property type="match status" value="1"/>
</dbReference>
<evidence type="ECO:0000256" key="2">
    <source>
        <dbReference type="ARBA" id="ARBA00022763"/>
    </source>
</evidence>
<accession>A0A8J7K6K1</accession>
<feature type="domain" description="UmuC" evidence="3">
    <location>
        <begin position="45"/>
        <end position="153"/>
    </location>
</feature>
<dbReference type="Pfam" id="PF00817">
    <property type="entry name" value="IMS"/>
    <property type="match status" value="1"/>
</dbReference>
<comment type="similarity">
    <text evidence="1">Belongs to the DNA polymerase type-Y family.</text>
</comment>
<evidence type="ECO:0000313" key="5">
    <source>
        <dbReference type="Proteomes" id="UP000640333"/>
    </source>
</evidence>
<dbReference type="CDD" id="cd03468">
    <property type="entry name" value="PolY_like"/>
    <property type="match status" value="1"/>
</dbReference>
<keyword evidence="2" id="KW-0227">DNA damage</keyword>
<sequence length="479" mass="54780">MNRLATERESLWLYLHFSQLALEAQQLEAGIAGLLDTRGQKLELCSYDAVQAGLEPGMAIATAFSICPEVELFHPNPERVQQQLEALALWAGSFSAQVVLYPPEGLLLEVASMLDYFGGLNNLWQQMEQRLKRLGFQVRYATGHTPLAARLLARAGRSLVIEGRASHRQVLQMLPLSQLELPAKQQDQLRGMGLLRLEQLHALPRDAISSRFGVKLLDYLDRLEGRRPDPQVLFEPPPIFQQFHEFSREIEHSLALLFPLRRILEALAGYLQRRELLAQQLILTLVERDGGHQQHDIGHASGSADDETWLELCKLRLEQVKLQQPILALQVEVERFKTSQQQSYDLFDSQRHAEDPMDLLSRLQVRLGEAAVQPVTLCADHRPEQSWQLKQHPQKAVDNATMPLPKGRPGWLLKSPQRISQHQLPPHIELKTGPERISSGWWDAQQVRRDYYIARWADGRHGWLFRDAQGGWYLHGWFG</sequence>
<protein>
    <submittedName>
        <fullName evidence="4">DNA polymerase Y family protein</fullName>
    </submittedName>
</protein>
<dbReference type="RefSeq" id="WP_193952565.1">
    <property type="nucleotide sequence ID" value="NZ_JADEYS010000005.1"/>
</dbReference>
<dbReference type="InterPro" id="IPR050356">
    <property type="entry name" value="SulA_CellDiv_inhibitor"/>
</dbReference>
<dbReference type="GO" id="GO:0006281">
    <property type="term" value="P:DNA repair"/>
    <property type="evidence" value="ECO:0007669"/>
    <property type="project" value="InterPro"/>
</dbReference>
<reference evidence="4" key="1">
    <citation type="submission" date="2020-10" db="EMBL/GenBank/DDBJ databases">
        <title>Bacterium isolated from coastal waters sediment.</title>
        <authorList>
            <person name="Chen R.-J."/>
            <person name="Lu D.-C."/>
            <person name="Zhu K.-L."/>
            <person name="Du Z.-J."/>
        </authorList>
    </citation>
    <scope>NUCLEOTIDE SEQUENCE</scope>
    <source>
        <strain evidence="4">N1Y112</strain>
    </source>
</reference>
<dbReference type="Proteomes" id="UP000640333">
    <property type="component" value="Unassembled WGS sequence"/>
</dbReference>
<dbReference type="EMBL" id="JADEYS010000005">
    <property type="protein sequence ID" value="MBE9397016.1"/>
    <property type="molecule type" value="Genomic_DNA"/>
</dbReference>
<evidence type="ECO:0000259" key="3">
    <source>
        <dbReference type="Pfam" id="PF00817"/>
    </source>
</evidence>
<proteinExistence type="inferred from homology"/>
<name>A0A8J7K6K1_9GAMM</name>
<evidence type="ECO:0000313" key="4">
    <source>
        <dbReference type="EMBL" id="MBE9397016.1"/>
    </source>
</evidence>
<evidence type="ECO:0000256" key="1">
    <source>
        <dbReference type="ARBA" id="ARBA00010945"/>
    </source>
</evidence>
<dbReference type="InterPro" id="IPR043502">
    <property type="entry name" value="DNA/RNA_pol_sf"/>
</dbReference>
<gene>
    <name evidence="4" type="ORF">IOQ59_07045</name>
</gene>
<keyword evidence="5" id="KW-1185">Reference proteome</keyword>
<dbReference type="AlphaFoldDB" id="A0A8J7K6K1"/>
<dbReference type="InterPro" id="IPR001126">
    <property type="entry name" value="UmuC"/>
</dbReference>
<organism evidence="4 5">
    <name type="scientific">Pontibacterium sinense</name>
    <dbReference type="NCBI Taxonomy" id="2781979"/>
    <lineage>
        <taxon>Bacteria</taxon>
        <taxon>Pseudomonadati</taxon>
        <taxon>Pseudomonadota</taxon>
        <taxon>Gammaproteobacteria</taxon>
        <taxon>Oceanospirillales</taxon>
        <taxon>Oceanospirillaceae</taxon>
        <taxon>Pontibacterium</taxon>
    </lineage>
</organism>
<dbReference type="SUPFAM" id="SSF56672">
    <property type="entry name" value="DNA/RNA polymerases"/>
    <property type="match status" value="1"/>
</dbReference>